<dbReference type="EMBL" id="JABVCQ010000009">
    <property type="protein sequence ID" value="MBB1125699.1"/>
    <property type="molecule type" value="Genomic_DNA"/>
</dbReference>
<dbReference type="PANTHER" id="PTHR37530:SF1">
    <property type="entry name" value="OUTER MEMBRANE PROTEIN SLP"/>
    <property type="match status" value="1"/>
</dbReference>
<keyword evidence="2" id="KW-1185">Reference proteome</keyword>
<dbReference type="AlphaFoldDB" id="A0A839HFB3"/>
<proteinExistence type="predicted"/>
<accession>A0A839HFB3</accession>
<dbReference type="InterPro" id="IPR004658">
    <property type="entry name" value="OMP_Slp"/>
</dbReference>
<dbReference type="GO" id="GO:0019867">
    <property type="term" value="C:outer membrane"/>
    <property type="evidence" value="ECO:0007669"/>
    <property type="project" value="InterPro"/>
</dbReference>
<dbReference type="PIRSF" id="PIRSF004982">
    <property type="entry name" value="SlP"/>
    <property type="match status" value="1"/>
</dbReference>
<dbReference type="Proteomes" id="UP000548632">
    <property type="component" value="Unassembled WGS sequence"/>
</dbReference>
<dbReference type="Pfam" id="PF03843">
    <property type="entry name" value="Slp"/>
    <property type="match status" value="1"/>
</dbReference>
<reference evidence="1 2" key="1">
    <citation type="journal article" date="2020" name="Arch. Microbiol.">
        <title>The genome sequence of the giant phototrophic gammaproteobacterium Thiospirillum jenense gives insight into its physiological properties and phylogenetic relationships.</title>
        <authorList>
            <person name="Imhoff J.F."/>
            <person name="Meyer T.E."/>
            <person name="Kyndt J.A."/>
        </authorList>
    </citation>
    <scope>NUCLEOTIDE SEQUENCE [LARGE SCALE GENOMIC DNA]</scope>
    <source>
        <strain evidence="1 2">DSM 216</strain>
    </source>
</reference>
<gene>
    <name evidence="1" type="ORF">HUK38_05555</name>
</gene>
<comment type="caution">
    <text evidence="1">The sequence shown here is derived from an EMBL/GenBank/DDBJ whole genome shotgun (WGS) entry which is preliminary data.</text>
</comment>
<sequence>MQIINQMQQRWRQLGYLLILTLTGGCVTSPIPAQLNHQPVRNIELTAVQQHPTAFIGQAVRWGGQILRIINHRQQSEIELLAYPLDQSGYPQLNRAGLGRFIAKVTGFIDPNVYAAERLLTVVGAVDATQTGNIGEYNYRYPVIKVATHHLWPAIEPIILATPNPHDHYYYRYSPWYDPYPFGFGVEPWPRSRRHPFSTHLSIGIHGGW</sequence>
<evidence type="ECO:0000313" key="1">
    <source>
        <dbReference type="EMBL" id="MBB1125699.1"/>
    </source>
</evidence>
<organism evidence="1 2">
    <name type="scientific">Thiospirillum jenense</name>
    <dbReference type="NCBI Taxonomy" id="1653858"/>
    <lineage>
        <taxon>Bacteria</taxon>
        <taxon>Pseudomonadati</taxon>
        <taxon>Pseudomonadota</taxon>
        <taxon>Gammaproteobacteria</taxon>
        <taxon>Chromatiales</taxon>
        <taxon>Chromatiaceae</taxon>
        <taxon>Thiospirillum</taxon>
    </lineage>
</organism>
<dbReference type="PANTHER" id="PTHR37530">
    <property type="entry name" value="OUTER MEMBRANE PROTEIN SLP"/>
    <property type="match status" value="1"/>
</dbReference>
<protein>
    <submittedName>
        <fullName evidence="1">Slp family lipoprotein</fullName>
    </submittedName>
</protein>
<dbReference type="NCBIfam" id="TIGR00752">
    <property type="entry name" value="slp"/>
    <property type="match status" value="1"/>
</dbReference>
<name>A0A839HFB3_9GAMM</name>
<keyword evidence="1" id="KW-0449">Lipoprotein</keyword>
<evidence type="ECO:0000313" key="2">
    <source>
        <dbReference type="Proteomes" id="UP000548632"/>
    </source>
</evidence>